<dbReference type="SMART" id="SM00501">
    <property type="entry name" value="BRIGHT"/>
    <property type="match status" value="1"/>
</dbReference>
<protein>
    <submittedName>
        <fullName evidence="6">ARID domain containing protein</fullName>
    </submittedName>
</protein>
<keyword evidence="3" id="KW-0539">Nucleus</keyword>
<dbReference type="OrthoDB" id="338531at2759"/>
<reference evidence="6" key="2">
    <citation type="submission" date="2014-03" db="EMBL/GenBank/DDBJ databases">
        <title>The whipworm genome and dual-species transcriptomics of an intimate host-pathogen interaction.</title>
        <authorList>
            <person name="Foth B.J."/>
            <person name="Tsai I.J."/>
            <person name="Reid A.J."/>
            <person name="Bancroft A.J."/>
            <person name="Nichol S."/>
            <person name="Tracey A."/>
            <person name="Holroyd N."/>
            <person name="Cotton J.A."/>
            <person name="Stanley E.J."/>
            <person name="Zarowiecki M."/>
            <person name="Liu J.Z."/>
            <person name="Huckvale T."/>
            <person name="Cooper P.J."/>
            <person name="Grencis R.K."/>
            <person name="Berriman M."/>
        </authorList>
    </citation>
    <scope>NUCLEOTIDE SEQUENCE [LARGE SCALE GENOMIC DNA]</scope>
</reference>
<dbReference type="InterPro" id="IPR036431">
    <property type="entry name" value="ARID_dom_sf"/>
</dbReference>
<accession>A0A077Z536</accession>
<dbReference type="PANTHER" id="PTHR13964">
    <property type="entry name" value="RBP-RELATED"/>
    <property type="match status" value="1"/>
</dbReference>
<dbReference type="Gene3D" id="2.30.30.140">
    <property type="match status" value="1"/>
</dbReference>
<name>A0A077Z536_TRITR</name>
<evidence type="ECO:0000313" key="7">
    <source>
        <dbReference type="Proteomes" id="UP000030665"/>
    </source>
</evidence>
<dbReference type="Gene3D" id="1.10.150.60">
    <property type="entry name" value="ARID DNA-binding domain"/>
    <property type="match status" value="1"/>
</dbReference>
<feature type="region of interest" description="Disordered" evidence="4">
    <location>
        <begin position="167"/>
        <end position="202"/>
    </location>
</feature>
<feature type="compositionally biased region" description="Low complexity" evidence="4">
    <location>
        <begin position="173"/>
        <end position="187"/>
    </location>
</feature>
<dbReference type="PANTHER" id="PTHR13964:SF27">
    <property type="entry name" value="HAT-TRICK, ISOFORM D"/>
    <property type="match status" value="1"/>
</dbReference>
<feature type="domain" description="ARID" evidence="5">
    <location>
        <begin position="204"/>
        <end position="286"/>
    </location>
</feature>
<keyword evidence="1" id="KW-0805">Transcription regulation</keyword>
<dbReference type="SMART" id="SM01014">
    <property type="entry name" value="ARID"/>
    <property type="match status" value="1"/>
</dbReference>
<dbReference type="SUPFAM" id="SSF46774">
    <property type="entry name" value="ARID-like"/>
    <property type="match status" value="1"/>
</dbReference>
<dbReference type="InterPro" id="IPR001606">
    <property type="entry name" value="ARID_dom"/>
</dbReference>
<organism evidence="6 7">
    <name type="scientific">Trichuris trichiura</name>
    <name type="common">Whipworm</name>
    <name type="synonym">Trichocephalus trichiurus</name>
    <dbReference type="NCBI Taxonomy" id="36087"/>
    <lineage>
        <taxon>Eukaryota</taxon>
        <taxon>Metazoa</taxon>
        <taxon>Ecdysozoa</taxon>
        <taxon>Nematoda</taxon>
        <taxon>Enoplea</taxon>
        <taxon>Dorylaimia</taxon>
        <taxon>Trichinellida</taxon>
        <taxon>Trichuridae</taxon>
        <taxon>Trichuris</taxon>
    </lineage>
</organism>
<evidence type="ECO:0000256" key="2">
    <source>
        <dbReference type="ARBA" id="ARBA00023163"/>
    </source>
</evidence>
<evidence type="ECO:0000256" key="3">
    <source>
        <dbReference type="ARBA" id="ARBA00023242"/>
    </source>
</evidence>
<evidence type="ECO:0000313" key="6">
    <source>
        <dbReference type="EMBL" id="CDW54753.1"/>
    </source>
</evidence>
<gene>
    <name evidence="6" type="ORF">TTRE_0000302301</name>
</gene>
<dbReference type="InterPro" id="IPR051232">
    <property type="entry name" value="ARID/SWI1_ChromRemod"/>
</dbReference>
<proteinExistence type="predicted"/>
<evidence type="ECO:0000259" key="5">
    <source>
        <dbReference type="PROSITE" id="PS51011"/>
    </source>
</evidence>
<evidence type="ECO:0000256" key="1">
    <source>
        <dbReference type="ARBA" id="ARBA00023015"/>
    </source>
</evidence>
<feature type="compositionally biased region" description="Acidic residues" evidence="4">
    <location>
        <begin position="188"/>
        <end position="202"/>
    </location>
</feature>
<evidence type="ECO:0000256" key="4">
    <source>
        <dbReference type="SAM" id="MobiDB-lite"/>
    </source>
</evidence>
<dbReference type="EMBL" id="HG805914">
    <property type="protein sequence ID" value="CDW54753.1"/>
    <property type="molecule type" value="Genomic_DNA"/>
</dbReference>
<dbReference type="Proteomes" id="UP000030665">
    <property type="component" value="Unassembled WGS sequence"/>
</dbReference>
<dbReference type="Pfam" id="PF01388">
    <property type="entry name" value="ARID"/>
    <property type="match status" value="1"/>
</dbReference>
<dbReference type="STRING" id="36087.A0A077Z536"/>
<dbReference type="CDD" id="cd16100">
    <property type="entry name" value="ARID"/>
    <property type="match status" value="1"/>
</dbReference>
<dbReference type="PROSITE" id="PS51011">
    <property type="entry name" value="ARID"/>
    <property type="match status" value="1"/>
</dbReference>
<dbReference type="GO" id="GO:0000976">
    <property type="term" value="F:transcription cis-regulatory region binding"/>
    <property type="evidence" value="ECO:0007669"/>
    <property type="project" value="TreeGrafter"/>
</dbReference>
<sequence length="286" mass="31866">MLFSNFQLSDDPPYYAIGTEVSARFRGAFCEARIKAVQLAVTFTTFSFQLSCDDGIIELDVRLIRGFIKAGSQVEFVDPGTQQTRTGVIVNFDGGDERMLRRSQLCLKGGKHFLQALNSVPLTSPEQFSSPVKLTMSRSVRRNRRHQRSSVSSHAVKRALTFLETSEVPSVTEGSSKQPGPSSQGESSSDEEAESSDSESEEDMELKNLFVAHLYKFMDERGTPINKCPSLGGRDLDLHALYRKVQDLGGYTRVSHKNLWKMLLDQLRSKLGPSVTVKSLKSAYIK</sequence>
<keyword evidence="7" id="KW-1185">Reference proteome</keyword>
<dbReference type="GO" id="GO:0005634">
    <property type="term" value="C:nucleus"/>
    <property type="evidence" value="ECO:0007669"/>
    <property type="project" value="TreeGrafter"/>
</dbReference>
<dbReference type="AlphaFoldDB" id="A0A077Z536"/>
<reference evidence="6" key="1">
    <citation type="submission" date="2014-01" db="EMBL/GenBank/DDBJ databases">
        <authorList>
            <person name="Aslett M."/>
        </authorList>
    </citation>
    <scope>NUCLEOTIDE SEQUENCE</scope>
</reference>
<feature type="region of interest" description="Disordered" evidence="4">
    <location>
        <begin position="126"/>
        <end position="155"/>
    </location>
</feature>
<keyword evidence="2" id="KW-0804">Transcription</keyword>
<dbReference type="GO" id="GO:0006357">
    <property type="term" value="P:regulation of transcription by RNA polymerase II"/>
    <property type="evidence" value="ECO:0007669"/>
    <property type="project" value="TreeGrafter"/>
</dbReference>
<feature type="compositionally biased region" description="Basic residues" evidence="4">
    <location>
        <begin position="139"/>
        <end position="148"/>
    </location>
</feature>